<dbReference type="EMBL" id="DSUJ01000010">
    <property type="protein sequence ID" value="HFI92298.1"/>
    <property type="molecule type" value="Genomic_DNA"/>
</dbReference>
<dbReference type="AlphaFoldDB" id="A0A7V3E8C8"/>
<reference evidence="1" key="1">
    <citation type="journal article" date="2020" name="mSystems">
        <title>Genome- and Community-Level Interaction Insights into Carbon Utilization and Element Cycling Functions of Hydrothermarchaeota in Hydrothermal Sediment.</title>
        <authorList>
            <person name="Zhou Z."/>
            <person name="Liu Y."/>
            <person name="Xu W."/>
            <person name="Pan J."/>
            <person name="Luo Z.H."/>
            <person name="Li M."/>
        </authorList>
    </citation>
    <scope>NUCLEOTIDE SEQUENCE [LARGE SCALE GENOMIC DNA]</scope>
    <source>
        <strain evidence="1">SpSt-479</strain>
    </source>
</reference>
<dbReference type="NCBIfam" id="TIGR02436">
    <property type="entry name" value="four helix bundle protein"/>
    <property type="match status" value="1"/>
</dbReference>
<protein>
    <submittedName>
        <fullName evidence="1">Four helix bundle protein</fullName>
    </submittedName>
</protein>
<dbReference type="Pfam" id="PF05635">
    <property type="entry name" value="23S_rRNA_IVP"/>
    <property type="match status" value="1"/>
</dbReference>
<dbReference type="PIRSF" id="PIRSF035652">
    <property type="entry name" value="CHP02436"/>
    <property type="match status" value="1"/>
</dbReference>
<organism evidence="1">
    <name type="scientific">Ignavibacterium album</name>
    <dbReference type="NCBI Taxonomy" id="591197"/>
    <lineage>
        <taxon>Bacteria</taxon>
        <taxon>Pseudomonadati</taxon>
        <taxon>Ignavibacteriota</taxon>
        <taxon>Ignavibacteria</taxon>
        <taxon>Ignavibacteriales</taxon>
        <taxon>Ignavibacteriaceae</taxon>
        <taxon>Ignavibacterium</taxon>
    </lineage>
</organism>
<accession>A0A7V3E8C8</accession>
<dbReference type="SUPFAM" id="SSF158446">
    <property type="entry name" value="IVS-encoded protein-like"/>
    <property type="match status" value="1"/>
</dbReference>
<gene>
    <name evidence="1" type="ORF">ENS31_12340</name>
</gene>
<dbReference type="Gene3D" id="1.20.1440.60">
    <property type="entry name" value="23S rRNA-intervening sequence"/>
    <property type="match status" value="1"/>
</dbReference>
<comment type="caution">
    <text evidence="1">The sequence shown here is derived from an EMBL/GenBank/DDBJ whole genome shotgun (WGS) entry which is preliminary data.</text>
</comment>
<dbReference type="InterPro" id="IPR012657">
    <property type="entry name" value="23S_rRNA-intervening_sequence"/>
</dbReference>
<name>A0A7V3E8C8_9BACT</name>
<proteinExistence type="predicted"/>
<dbReference type="InterPro" id="IPR036583">
    <property type="entry name" value="23S_rRNA_IVS_sf"/>
</dbReference>
<sequence>MTTKQKFDLEDRLIAFAVLIIKITETLNNTKAGNHIAGQLVRSGTSPALQYGEAQSAESRNDFIHKLKILLKELRESLVSLKIIKEVLLTEKIDLVDRALLECNELIAIFVKSIETAKKNNDRRK</sequence>
<evidence type="ECO:0000313" key="1">
    <source>
        <dbReference type="EMBL" id="HFI92298.1"/>
    </source>
</evidence>